<dbReference type="PANTHER" id="PTHR37540">
    <property type="entry name" value="TRANSCRIPTION FACTOR (ACR-2), PUTATIVE-RELATED-RELATED"/>
    <property type="match status" value="1"/>
</dbReference>
<evidence type="ECO:0000256" key="1">
    <source>
        <dbReference type="SAM" id="MobiDB-lite"/>
    </source>
</evidence>
<dbReference type="Pfam" id="PF11951">
    <property type="entry name" value="Fungal_trans_2"/>
    <property type="match status" value="1"/>
</dbReference>
<accession>A0A8J8VVJ3</accession>
<feature type="region of interest" description="Disordered" evidence="1">
    <location>
        <begin position="1"/>
        <end position="106"/>
    </location>
</feature>
<comment type="caution">
    <text evidence="2">The sequence shown here is derived from an EMBL/GenBank/DDBJ whole genome shotgun (WGS) entry which is preliminary data.</text>
</comment>
<organism evidence="2 3">
    <name type="scientific">Penicillium ucsense</name>
    <dbReference type="NCBI Taxonomy" id="2839758"/>
    <lineage>
        <taxon>Eukaryota</taxon>
        <taxon>Fungi</taxon>
        <taxon>Dikarya</taxon>
        <taxon>Ascomycota</taxon>
        <taxon>Pezizomycotina</taxon>
        <taxon>Eurotiomycetes</taxon>
        <taxon>Eurotiomycetidae</taxon>
        <taxon>Eurotiales</taxon>
        <taxon>Aspergillaceae</taxon>
        <taxon>Penicillium</taxon>
    </lineage>
</organism>
<name>A0A8J8VVJ3_9EURO</name>
<keyword evidence="3" id="KW-1185">Reference proteome</keyword>
<dbReference type="Proteomes" id="UP000631181">
    <property type="component" value="Unassembled WGS sequence"/>
</dbReference>
<sequence length="509" mass="58034">MSIRQSKPPNKPSQVKSRQSTSSEQTRSQKKHSAGSADYLWINVQEEDSQDRDASRQKQAFIRTRHHRLRKELQTPSTGDHGPSVNYEDTHQGSSQSNEERSPPLCPSLEQSVALAFPYLARPTNQSMTMYLQHYQAHATKLCFPIGDKQITLRYLRMALDHPALIQILLSTSAFHRATLHNVSGAPSQLIRSSTQDAIRLRSDTIKSIQGILIEPYKFFSEITLRVIAHILCVEAAEANMQAVRAHELAIKRIIDGLGGLDNLGYDSLSILYVCDLMRGLTSDIPLPLHESWKWELKVRTECLFLHEEYKVPSTSFVGRRFFNSPWSASLHPQLVSTLRSLRKLISLYESVVSSSWVQTRMDNDGLLLLDHDLLYLAQDQSLPAFQDTLRLTALMYTVVRIRGFGGMPCADVFVNTLRKSLENSLKFLDANAPDLLLWIFFIGSLSSRGRRHHAWFLRRLQVLASTLGLEQWDSAVIVMQEYLYVCRSTDGFVREMWETAFEEKVVEI</sequence>
<dbReference type="EMBL" id="WIWV01000333">
    <property type="protein sequence ID" value="KAF7712044.1"/>
    <property type="molecule type" value="Genomic_DNA"/>
</dbReference>
<evidence type="ECO:0000313" key="3">
    <source>
        <dbReference type="Proteomes" id="UP000631181"/>
    </source>
</evidence>
<dbReference type="InterPro" id="IPR021858">
    <property type="entry name" value="Fun_TF"/>
</dbReference>
<dbReference type="AlphaFoldDB" id="A0A8J8VVJ3"/>
<reference evidence="2" key="1">
    <citation type="journal article" date="2020" name="Front. Microbiol.">
        <title>Gene regulatory networks of Penicillium echinulatum 2HH and Penicillium oxalicum 114-2 inferred by a computational biology approach.</title>
        <authorList>
            <person name="Lenz A.R."/>
            <person name="Galan-Vasquez E."/>
            <person name="Balbinot E."/>
            <person name="De Abreu F.P."/>
            <person name="De Oliveira N.S."/>
            <person name="Da Rosa L.O."/>
            <person name="De Avila E Silva S."/>
            <person name="Camassola M."/>
            <person name="Dillon A.J.P."/>
            <person name="Perez-Rueda E."/>
        </authorList>
    </citation>
    <scope>NUCLEOTIDE SEQUENCE</scope>
    <source>
        <strain evidence="2">S1M29</strain>
    </source>
</reference>
<protein>
    <submittedName>
        <fullName evidence="2">Fungal transcription factor</fullName>
    </submittedName>
</protein>
<proteinExistence type="predicted"/>
<dbReference type="PANTHER" id="PTHR37540:SF5">
    <property type="entry name" value="TRANSCRIPTION FACTOR DOMAIN-CONTAINING PROTEIN"/>
    <property type="match status" value="1"/>
</dbReference>
<feature type="compositionally biased region" description="Polar residues" evidence="1">
    <location>
        <begin position="1"/>
        <end position="15"/>
    </location>
</feature>
<dbReference type="OrthoDB" id="3469225at2759"/>
<gene>
    <name evidence="2" type="ORF">PECM_005019</name>
</gene>
<evidence type="ECO:0000313" key="2">
    <source>
        <dbReference type="EMBL" id="KAF7712044.1"/>
    </source>
</evidence>
<feature type="compositionally biased region" description="Low complexity" evidence="1">
    <location>
        <begin position="16"/>
        <end position="26"/>
    </location>
</feature>